<protein>
    <submittedName>
        <fullName evidence="1">Uncharacterized protein</fullName>
    </submittedName>
</protein>
<organism evidence="1 2">
    <name type="scientific">Catenulispora subtropica</name>
    <dbReference type="NCBI Taxonomy" id="450798"/>
    <lineage>
        <taxon>Bacteria</taxon>
        <taxon>Bacillati</taxon>
        <taxon>Actinomycetota</taxon>
        <taxon>Actinomycetes</taxon>
        <taxon>Catenulisporales</taxon>
        <taxon>Catenulisporaceae</taxon>
        <taxon>Catenulispora</taxon>
    </lineage>
</organism>
<dbReference type="Proteomes" id="UP001499854">
    <property type="component" value="Unassembled WGS sequence"/>
</dbReference>
<proteinExistence type="predicted"/>
<sequence length="106" mass="11393">MHMILVGLRPGPQARTRHLSPETVVDILWAAAVPEDLLEHVRARSEPGEAGVDTAIFLAVPDADSETDVRTALCLCLRAVGSAPALAGWYVDLQAMPSHATPWETL</sequence>
<gene>
    <name evidence="1" type="ORF">GCM10009838_23850</name>
</gene>
<comment type="caution">
    <text evidence="1">The sequence shown here is derived from an EMBL/GenBank/DDBJ whole genome shotgun (WGS) entry which is preliminary data.</text>
</comment>
<evidence type="ECO:0000313" key="2">
    <source>
        <dbReference type="Proteomes" id="UP001499854"/>
    </source>
</evidence>
<evidence type="ECO:0000313" key="1">
    <source>
        <dbReference type="EMBL" id="GAA1965546.1"/>
    </source>
</evidence>
<dbReference type="RefSeq" id="WP_344657029.1">
    <property type="nucleotide sequence ID" value="NZ_BAAAQM010000011.1"/>
</dbReference>
<accession>A0ABN2R8Z0</accession>
<dbReference type="EMBL" id="BAAAQM010000011">
    <property type="protein sequence ID" value="GAA1965546.1"/>
    <property type="molecule type" value="Genomic_DNA"/>
</dbReference>
<name>A0ABN2R8Z0_9ACTN</name>
<keyword evidence="2" id="KW-1185">Reference proteome</keyword>
<reference evidence="1 2" key="1">
    <citation type="journal article" date="2019" name="Int. J. Syst. Evol. Microbiol.">
        <title>The Global Catalogue of Microorganisms (GCM) 10K type strain sequencing project: providing services to taxonomists for standard genome sequencing and annotation.</title>
        <authorList>
            <consortium name="The Broad Institute Genomics Platform"/>
            <consortium name="The Broad Institute Genome Sequencing Center for Infectious Disease"/>
            <person name="Wu L."/>
            <person name="Ma J."/>
        </authorList>
    </citation>
    <scope>NUCLEOTIDE SEQUENCE [LARGE SCALE GENOMIC DNA]</scope>
    <source>
        <strain evidence="1 2">JCM 16013</strain>
    </source>
</reference>